<proteinExistence type="predicted"/>
<keyword evidence="1" id="KW-0812">Transmembrane</keyword>
<protein>
    <submittedName>
        <fullName evidence="2">Uncharacterized protein</fullName>
    </submittedName>
</protein>
<keyword evidence="3" id="KW-1185">Reference proteome</keyword>
<reference evidence="2 3" key="1">
    <citation type="submission" date="2024-04" db="EMBL/GenBank/DDBJ databases">
        <title>Phyllosticta paracitricarpa is synonymous to the EU quarantine fungus P. citricarpa based on phylogenomic analyses.</title>
        <authorList>
            <consortium name="Lawrence Berkeley National Laboratory"/>
            <person name="Van Ingen-Buijs V.A."/>
            <person name="Van Westerhoven A.C."/>
            <person name="Haridas S."/>
            <person name="Skiadas P."/>
            <person name="Martin F."/>
            <person name="Groenewald J.Z."/>
            <person name="Crous P.W."/>
            <person name="Seidl M.F."/>
        </authorList>
    </citation>
    <scope>NUCLEOTIDE SEQUENCE [LARGE SCALE GENOMIC DNA]</scope>
    <source>
        <strain evidence="2 3">CBS 123374</strain>
    </source>
</reference>
<feature type="transmembrane region" description="Helical" evidence="1">
    <location>
        <begin position="245"/>
        <end position="265"/>
    </location>
</feature>
<evidence type="ECO:0000313" key="2">
    <source>
        <dbReference type="EMBL" id="KAK8247284.1"/>
    </source>
</evidence>
<evidence type="ECO:0000256" key="1">
    <source>
        <dbReference type="SAM" id="Phobius"/>
    </source>
</evidence>
<keyword evidence="1" id="KW-1133">Transmembrane helix</keyword>
<evidence type="ECO:0000313" key="3">
    <source>
        <dbReference type="Proteomes" id="UP001492380"/>
    </source>
</evidence>
<feature type="transmembrane region" description="Helical" evidence="1">
    <location>
        <begin position="218"/>
        <end position="239"/>
    </location>
</feature>
<sequence>MIQTNAFLAELAERLNPYVTRSPLRFLEIADQWICPPVVRRCCQNVLASEWAYQLPFIQPSSPADLAAAVISKALDDFADSDDSSFTVVDFCSGSGGPVPTIERAVNRRRKERGLSPVSFLMTDLNPNVDAWRDVCRKSQQLSFIPQSVDATDPPSSVISACSNPEGHMPSSGSRRRIFRLYCLSFHHFSDAMARQVLESTLDTADGFAILELQDRRLASFVLMVLDFFFIFLMTPFWFGADPAHLFFTYIIPIVPFIMSFDGIVSSLRTRTFGEVVRLIDSVRGFEKTGDIESSHRALQQVGKVERYGWEFKGGREVHTWPLGYFNYIVGRRKR</sequence>
<dbReference type="Proteomes" id="UP001492380">
    <property type="component" value="Unassembled WGS sequence"/>
</dbReference>
<accession>A0ABR1Z4K8</accession>
<dbReference type="EMBL" id="JBBWRZ010000001">
    <property type="protein sequence ID" value="KAK8247284.1"/>
    <property type="molecule type" value="Genomic_DNA"/>
</dbReference>
<gene>
    <name evidence="2" type="ORF">HDK90DRAFT_473971</name>
</gene>
<name>A0ABR1Z4K8_9PEZI</name>
<keyword evidence="1" id="KW-0472">Membrane</keyword>
<comment type="caution">
    <text evidence="2">The sequence shown here is derived from an EMBL/GenBank/DDBJ whole genome shotgun (WGS) entry which is preliminary data.</text>
</comment>
<organism evidence="2 3">
    <name type="scientific">Phyllosticta capitalensis</name>
    <dbReference type="NCBI Taxonomy" id="121624"/>
    <lineage>
        <taxon>Eukaryota</taxon>
        <taxon>Fungi</taxon>
        <taxon>Dikarya</taxon>
        <taxon>Ascomycota</taxon>
        <taxon>Pezizomycotina</taxon>
        <taxon>Dothideomycetes</taxon>
        <taxon>Dothideomycetes incertae sedis</taxon>
        <taxon>Botryosphaeriales</taxon>
        <taxon>Phyllostictaceae</taxon>
        <taxon>Phyllosticta</taxon>
    </lineage>
</organism>